<proteinExistence type="predicted"/>
<dbReference type="Proteomes" id="UP000050741">
    <property type="component" value="Unassembled WGS sequence"/>
</dbReference>
<evidence type="ECO:0000313" key="4">
    <source>
        <dbReference type="WBParaSite" id="GPLIN_000209300"/>
    </source>
</evidence>
<feature type="region of interest" description="Disordered" evidence="1">
    <location>
        <begin position="48"/>
        <end position="71"/>
    </location>
</feature>
<feature type="signal peptide" evidence="2">
    <location>
        <begin position="1"/>
        <end position="21"/>
    </location>
</feature>
<accession>A0A183BNA7</accession>
<evidence type="ECO:0000256" key="2">
    <source>
        <dbReference type="SAM" id="SignalP"/>
    </source>
</evidence>
<organism evidence="3 4">
    <name type="scientific">Globodera pallida</name>
    <name type="common">Potato cyst nematode worm</name>
    <name type="synonym">Heterodera pallida</name>
    <dbReference type="NCBI Taxonomy" id="36090"/>
    <lineage>
        <taxon>Eukaryota</taxon>
        <taxon>Metazoa</taxon>
        <taxon>Ecdysozoa</taxon>
        <taxon>Nematoda</taxon>
        <taxon>Chromadorea</taxon>
        <taxon>Rhabditida</taxon>
        <taxon>Tylenchina</taxon>
        <taxon>Tylenchomorpha</taxon>
        <taxon>Tylenchoidea</taxon>
        <taxon>Heteroderidae</taxon>
        <taxon>Heteroderinae</taxon>
        <taxon>Globodera</taxon>
    </lineage>
</organism>
<evidence type="ECO:0000256" key="1">
    <source>
        <dbReference type="SAM" id="MobiDB-lite"/>
    </source>
</evidence>
<protein>
    <submittedName>
        <fullName evidence="4">Secreted protein</fullName>
    </submittedName>
</protein>
<dbReference type="WBParaSite" id="GPLIN_000209300">
    <property type="protein sequence ID" value="GPLIN_000209300"/>
    <property type="gene ID" value="GPLIN_000209300"/>
</dbReference>
<sequence length="118" mass="12806">MHPKAVVVLLLVLALCRCCVGGPKPNKGKGTSSSTGSASFNPQLAKTYKQMEKNKQQQQQPGNNKNLPIDGNGYSCLPGLESATVRFASGKTRKAIKVEQKDSSGTCTWCWKMFDVKE</sequence>
<dbReference type="AlphaFoldDB" id="A0A183BNA7"/>
<reference evidence="3" key="1">
    <citation type="submission" date="2014-05" db="EMBL/GenBank/DDBJ databases">
        <title>The genome and life-stage specific transcriptomes of Globodera pallida elucidate key aspects of plant parasitism by a cyst nematode.</title>
        <authorList>
            <person name="Cotton J.A."/>
            <person name="Lilley C.J."/>
            <person name="Jones L.M."/>
            <person name="Kikuchi T."/>
            <person name="Reid A.J."/>
            <person name="Thorpe P."/>
            <person name="Tsai I.J."/>
            <person name="Beasley H."/>
            <person name="Blok V."/>
            <person name="Cock P.J.A."/>
            <person name="Van den Akker S.E."/>
            <person name="Holroyd N."/>
            <person name="Hunt M."/>
            <person name="Mantelin S."/>
            <person name="Naghra H."/>
            <person name="Pain A."/>
            <person name="Palomares-Rius J.E."/>
            <person name="Zarowiecki M."/>
            <person name="Berriman M."/>
            <person name="Jones J.T."/>
            <person name="Urwin P.E."/>
        </authorList>
    </citation>
    <scope>NUCLEOTIDE SEQUENCE [LARGE SCALE GENOMIC DNA]</scope>
    <source>
        <strain evidence="3">Lindley</strain>
    </source>
</reference>
<feature type="chain" id="PRO_5008146387" evidence="2">
    <location>
        <begin position="22"/>
        <end position="118"/>
    </location>
</feature>
<name>A0A183BNA7_GLOPA</name>
<keyword evidence="2" id="KW-0732">Signal</keyword>
<feature type="compositionally biased region" description="Low complexity" evidence="1">
    <location>
        <begin position="56"/>
        <end position="66"/>
    </location>
</feature>
<keyword evidence="3" id="KW-1185">Reference proteome</keyword>
<reference evidence="4" key="2">
    <citation type="submission" date="2016-06" db="UniProtKB">
        <authorList>
            <consortium name="WormBaseParasite"/>
        </authorList>
    </citation>
    <scope>IDENTIFICATION</scope>
</reference>
<evidence type="ECO:0000313" key="3">
    <source>
        <dbReference type="Proteomes" id="UP000050741"/>
    </source>
</evidence>